<protein>
    <submittedName>
        <fullName evidence="2">SAM-dependent methyltransferase</fullName>
    </submittedName>
</protein>
<keyword evidence="2" id="KW-0808">Transferase</keyword>
<name>A0ABP8DU70_9ACTN</name>
<dbReference type="Proteomes" id="UP001500620">
    <property type="component" value="Unassembled WGS sequence"/>
</dbReference>
<evidence type="ECO:0000313" key="3">
    <source>
        <dbReference type="Proteomes" id="UP001500620"/>
    </source>
</evidence>
<gene>
    <name evidence="2" type="ORF">GCM10022255_108650</name>
</gene>
<keyword evidence="3" id="KW-1185">Reference proteome</keyword>
<comment type="caution">
    <text evidence="2">The sequence shown here is derived from an EMBL/GenBank/DDBJ whole genome shotgun (WGS) entry which is preliminary data.</text>
</comment>
<proteinExistence type="predicted"/>
<dbReference type="Pfam" id="PF04672">
    <property type="entry name" value="Methyltransf_19"/>
    <property type="match status" value="1"/>
</dbReference>
<organism evidence="2 3">
    <name type="scientific">Dactylosporangium darangshiense</name>
    <dbReference type="NCBI Taxonomy" id="579108"/>
    <lineage>
        <taxon>Bacteria</taxon>
        <taxon>Bacillati</taxon>
        <taxon>Actinomycetota</taxon>
        <taxon>Actinomycetes</taxon>
        <taxon>Micromonosporales</taxon>
        <taxon>Micromonosporaceae</taxon>
        <taxon>Dactylosporangium</taxon>
    </lineage>
</organism>
<dbReference type="CDD" id="cd02440">
    <property type="entry name" value="AdoMet_MTases"/>
    <property type="match status" value="1"/>
</dbReference>
<evidence type="ECO:0000256" key="1">
    <source>
        <dbReference type="SAM" id="MobiDB-lite"/>
    </source>
</evidence>
<dbReference type="InterPro" id="IPR029063">
    <property type="entry name" value="SAM-dependent_MTases_sf"/>
</dbReference>
<accession>A0ABP8DU70</accession>
<evidence type="ECO:0000313" key="2">
    <source>
        <dbReference type="EMBL" id="GAA4263504.1"/>
    </source>
</evidence>
<dbReference type="PIRSF" id="PIRSF017393">
    <property type="entry name" value="MTase_SAV2177"/>
    <property type="match status" value="1"/>
</dbReference>
<dbReference type="SUPFAM" id="SSF53335">
    <property type="entry name" value="S-adenosyl-L-methionine-dependent methyltransferases"/>
    <property type="match status" value="1"/>
</dbReference>
<sequence>MTSPKIAEPDREGSDRGANSTGAIQTPAAIEKVQTRSARTMDRPEWASGGIDIDRPSAARVYDYWLGGSHNFAVDRELARQVTAVVPDTALIMQANRAFLHRAVNYLVGAGIRQFLDIGSGIPTLGNVHEVAQNAAPDARVVYVDVDPVAVAHSRHILSGNDRAVAIQEDLRRPEQILAHPDVTGLLDFRKPIGLLLLAVLHFVPDHDDPAGILARFVDALAPGSYLTISHGTADRISDEAVRHSLELFQRTPTPFVSRSRTDVLRLLAGSELVEPGLVWTPLWRPEHPDDLDDHPERSAAYAGMGRIV</sequence>
<keyword evidence="2" id="KW-0489">Methyltransferase</keyword>
<dbReference type="EMBL" id="BAABAT010000071">
    <property type="protein sequence ID" value="GAA4263504.1"/>
    <property type="molecule type" value="Genomic_DNA"/>
</dbReference>
<reference evidence="3" key="1">
    <citation type="journal article" date="2019" name="Int. J. Syst. Evol. Microbiol.">
        <title>The Global Catalogue of Microorganisms (GCM) 10K type strain sequencing project: providing services to taxonomists for standard genome sequencing and annotation.</title>
        <authorList>
            <consortium name="The Broad Institute Genomics Platform"/>
            <consortium name="The Broad Institute Genome Sequencing Center for Infectious Disease"/>
            <person name="Wu L."/>
            <person name="Ma J."/>
        </authorList>
    </citation>
    <scope>NUCLEOTIDE SEQUENCE [LARGE SCALE GENOMIC DNA]</scope>
    <source>
        <strain evidence="3">JCM 17441</strain>
    </source>
</reference>
<dbReference type="GO" id="GO:0032259">
    <property type="term" value="P:methylation"/>
    <property type="evidence" value="ECO:0007669"/>
    <property type="project" value="UniProtKB-KW"/>
</dbReference>
<feature type="region of interest" description="Disordered" evidence="1">
    <location>
        <begin position="1"/>
        <end position="41"/>
    </location>
</feature>
<dbReference type="Gene3D" id="3.40.50.150">
    <property type="entry name" value="Vaccinia Virus protein VP39"/>
    <property type="match status" value="1"/>
</dbReference>
<dbReference type="GO" id="GO:0008168">
    <property type="term" value="F:methyltransferase activity"/>
    <property type="evidence" value="ECO:0007669"/>
    <property type="project" value="UniProtKB-KW"/>
</dbReference>
<dbReference type="InterPro" id="IPR006764">
    <property type="entry name" value="SAM_dep_MeTrfase_SAV2177_type"/>
</dbReference>